<dbReference type="EMBL" id="CP000885">
    <property type="protein sequence ID" value="ABX42623.1"/>
    <property type="molecule type" value="Genomic_DNA"/>
</dbReference>
<dbReference type="KEGG" id="cpy:Cphy_2260"/>
<dbReference type="RefSeq" id="WP_012200277.1">
    <property type="nucleotide sequence ID" value="NC_010001.1"/>
</dbReference>
<dbReference type="STRING" id="357809.Cphy_2260"/>
<organism evidence="1 2">
    <name type="scientific">Lachnoclostridium phytofermentans (strain ATCC 700394 / DSM 18823 / ISDg)</name>
    <name type="common">Clostridium phytofermentans</name>
    <dbReference type="NCBI Taxonomy" id="357809"/>
    <lineage>
        <taxon>Bacteria</taxon>
        <taxon>Bacillati</taxon>
        <taxon>Bacillota</taxon>
        <taxon>Clostridia</taxon>
        <taxon>Lachnospirales</taxon>
        <taxon>Lachnospiraceae</taxon>
    </lineage>
</organism>
<dbReference type="HOGENOM" id="CLU_093847_0_0_9"/>
<reference evidence="2" key="1">
    <citation type="submission" date="2007-11" db="EMBL/GenBank/DDBJ databases">
        <title>Complete genome sequence of Clostridium phytofermentans ISDg.</title>
        <authorList>
            <person name="Leschine S.B."/>
            <person name="Warnick T.A."/>
            <person name="Blanchard J.L."/>
            <person name="Schnell D.J."/>
            <person name="Petit E.L."/>
            <person name="LaTouf W.G."/>
            <person name="Copeland A."/>
            <person name="Lucas S."/>
            <person name="Lapidus A."/>
            <person name="Barry K."/>
            <person name="Glavina del Rio T."/>
            <person name="Dalin E."/>
            <person name="Tice H."/>
            <person name="Pitluck S."/>
            <person name="Kiss H."/>
            <person name="Brettin T."/>
            <person name="Bruce D."/>
            <person name="Detter J.C."/>
            <person name="Han C."/>
            <person name="Kuske C."/>
            <person name="Schmutz J."/>
            <person name="Larimer F."/>
            <person name="Land M."/>
            <person name="Hauser L."/>
            <person name="Kyrpides N."/>
            <person name="Kim E.A."/>
            <person name="Richardson P."/>
        </authorList>
    </citation>
    <scope>NUCLEOTIDE SEQUENCE [LARGE SCALE GENOMIC DNA]</scope>
    <source>
        <strain evidence="2">ATCC 700394 / DSM 18823 / ISDg</strain>
    </source>
</reference>
<keyword evidence="2" id="KW-1185">Reference proteome</keyword>
<dbReference type="Proteomes" id="UP000000370">
    <property type="component" value="Chromosome"/>
</dbReference>
<dbReference type="OrthoDB" id="2045233at2"/>
<accession>A9KK51</accession>
<dbReference type="eggNOG" id="COG1345">
    <property type="taxonomic scope" value="Bacteria"/>
</dbReference>
<protein>
    <recommendedName>
        <fullName evidence="3">Flagellar hook-associated protein 2 C-terminal domain-containing protein</fullName>
    </recommendedName>
</protein>
<evidence type="ECO:0000313" key="1">
    <source>
        <dbReference type="EMBL" id="ABX42623.1"/>
    </source>
</evidence>
<evidence type="ECO:0008006" key="3">
    <source>
        <dbReference type="Google" id="ProtNLM"/>
    </source>
</evidence>
<gene>
    <name evidence="1" type="ordered locus">Cphy_2260</name>
</gene>
<sequence>MTISTNYYNYSSSLFSSTSQGSGSSDGSNNILGQYMSIKNGSYKKLLTAYYKKMDAEESGSSSSAGATSDKSKILAAKKDADTLKESADKLLATGKNSIWEQVEKEVKDEKTGEMVKVKEYDYDRIVKAINDFASSYNSVLDSASKQNDLSVLKTTAYMTGITKSNKVALGKMGITIGADNKLTVDESKLKAADISSLKSYFTGSSSFAGRIQGKAFDISKSAMNAVNSLKTYNKGGIINKSGDLGNWFDMVC</sequence>
<dbReference type="AlphaFoldDB" id="A9KK51"/>
<name>A9KK51_LACP7</name>
<proteinExistence type="predicted"/>
<evidence type="ECO:0000313" key="2">
    <source>
        <dbReference type="Proteomes" id="UP000000370"/>
    </source>
</evidence>